<sequence length="134" mass="15906">MSNKLTNFLKDRSLEVAYNPSYYDLIEYRKGAEVLHTPAPLLLRKSIKMFNETVKRVSFEKARTGDFFSCKYCGDKSFYKCHCDGWYENRNNGHEKKKRLRKERFANPKKAILAGFDIGYIHEPINWDDFFDDD</sequence>
<dbReference type="RefSeq" id="WP_338102530.1">
    <property type="nucleotide sequence ID" value="NZ_CP131060.1"/>
</dbReference>
<gene>
    <name evidence="1" type="ORF">MsAc7_17730</name>
</gene>
<name>A0AA96V5B7_9EURY</name>
<dbReference type="GeneID" id="89230868"/>
<accession>A0AA96V5B7</accession>
<organism evidence="1 2">
    <name type="scientific">Methanolapillus millepedarum</name>
    <dbReference type="NCBI Taxonomy" id="3028296"/>
    <lineage>
        <taxon>Archaea</taxon>
        <taxon>Methanobacteriati</taxon>
        <taxon>Methanobacteriota</taxon>
        <taxon>Stenosarchaea group</taxon>
        <taxon>Methanomicrobia</taxon>
        <taxon>Methanosarcinales</taxon>
        <taxon>Methanosarcinaceae</taxon>
        <taxon>Methanolapillus</taxon>
    </lineage>
</organism>
<reference evidence="1 2" key="1">
    <citation type="submission" date="2023-07" db="EMBL/GenBank/DDBJ databases">
        <title>Closed genoem sequence of Methanosarcinaceae archaeon Ac7.</title>
        <authorList>
            <person name="Poehlein A."/>
            <person name="Protasov E."/>
            <person name="Platt K."/>
            <person name="Reeh H."/>
            <person name="Daniel R."/>
            <person name="Brune A."/>
        </authorList>
    </citation>
    <scope>NUCLEOTIDE SEQUENCE [LARGE SCALE GENOMIC DNA]</scope>
    <source>
        <strain evidence="1 2">Ac7</strain>
    </source>
</reference>
<proteinExistence type="predicted"/>
<dbReference type="Proteomes" id="UP001303587">
    <property type="component" value="Chromosome"/>
</dbReference>
<dbReference type="EMBL" id="CP131060">
    <property type="protein sequence ID" value="WNY26200.1"/>
    <property type="molecule type" value="Genomic_DNA"/>
</dbReference>
<protein>
    <submittedName>
        <fullName evidence="1">Uncharacterized protein</fullName>
    </submittedName>
</protein>
<evidence type="ECO:0000313" key="1">
    <source>
        <dbReference type="EMBL" id="WNY26200.1"/>
    </source>
</evidence>
<evidence type="ECO:0000313" key="2">
    <source>
        <dbReference type="Proteomes" id="UP001303587"/>
    </source>
</evidence>
<keyword evidence="2" id="KW-1185">Reference proteome</keyword>
<dbReference type="AlphaFoldDB" id="A0AA96V5B7"/>